<accession>M6RCY9</accession>
<dbReference type="EMBL" id="AHNZ02000434">
    <property type="protein sequence ID" value="EMO05465.1"/>
    <property type="molecule type" value="Genomic_DNA"/>
</dbReference>
<comment type="caution">
    <text evidence="1">The sequence shown here is derived from an EMBL/GenBank/DDBJ whole genome shotgun (WGS) entry which is preliminary data.</text>
</comment>
<organism evidence="1 2">
    <name type="scientific">Leptospira interrogans serovar Icterohaemorrhagiae str. Verdun HP</name>
    <dbReference type="NCBI Taxonomy" id="1049910"/>
    <lineage>
        <taxon>Bacteria</taxon>
        <taxon>Pseudomonadati</taxon>
        <taxon>Spirochaetota</taxon>
        <taxon>Spirochaetia</taxon>
        <taxon>Leptospirales</taxon>
        <taxon>Leptospiraceae</taxon>
        <taxon>Leptospira</taxon>
    </lineage>
</organism>
<dbReference type="Proteomes" id="UP000012092">
    <property type="component" value="Unassembled WGS sequence"/>
</dbReference>
<sequence length="65" mass="6951">MPLLNANNTNNVSDPNLELKYIFVAVTGTTGQIGAGTVTGADTICTNEKIQTLLLCPEMELTIRL</sequence>
<proteinExistence type="predicted"/>
<protein>
    <submittedName>
        <fullName evidence="1">Uncharacterized protein</fullName>
    </submittedName>
</protein>
<evidence type="ECO:0000313" key="2">
    <source>
        <dbReference type="Proteomes" id="UP000012092"/>
    </source>
</evidence>
<reference evidence="1 2" key="1">
    <citation type="submission" date="2013-01" db="EMBL/GenBank/DDBJ databases">
        <authorList>
            <person name="Harkins D.M."/>
            <person name="Durkin A.S."/>
            <person name="Brinkac L.M."/>
            <person name="Haft D.H."/>
            <person name="Selengut J.D."/>
            <person name="Sanka R."/>
            <person name="DePew J."/>
            <person name="Purushe J."/>
            <person name="Picardeau M."/>
            <person name="Werts C."/>
            <person name="Goarant C."/>
            <person name="Vinetz J.M."/>
            <person name="Sutton G.G."/>
            <person name="Nierman W.C."/>
            <person name="Fouts D.E."/>
        </authorList>
    </citation>
    <scope>NUCLEOTIDE SEQUENCE [LARGE SCALE GENOMIC DNA]</scope>
    <source>
        <strain evidence="1 2">Verdun HP</strain>
    </source>
</reference>
<gene>
    <name evidence="1" type="ORF">LEP1GSC116_3610</name>
</gene>
<name>M6RCY9_LEPIR</name>
<evidence type="ECO:0000313" key="1">
    <source>
        <dbReference type="EMBL" id="EMO05465.1"/>
    </source>
</evidence>
<dbReference type="AlphaFoldDB" id="M6RCY9"/>